<feature type="transmembrane region" description="Helical" evidence="1">
    <location>
        <begin position="79"/>
        <end position="99"/>
    </location>
</feature>
<keyword evidence="1" id="KW-1133">Transmembrane helix</keyword>
<proteinExistence type="predicted"/>
<evidence type="ECO:0000313" key="3">
    <source>
        <dbReference type="Proteomes" id="UP000626026"/>
    </source>
</evidence>
<feature type="transmembrane region" description="Helical" evidence="1">
    <location>
        <begin position="6"/>
        <end position="28"/>
    </location>
</feature>
<keyword evidence="1" id="KW-0472">Membrane</keyword>
<dbReference type="Proteomes" id="UP000626026">
    <property type="component" value="Unassembled WGS sequence"/>
</dbReference>
<sequence length="101" mass="10536">MLRLDVLLAIIGMALVTYACRAGGYAVLRVVRPPPFIDAMLRHIPGPLFAAYVALALSNMGPETWLAAAAVVLTQWKTGNLGLSIVVGVLAVAGLRPLLGG</sequence>
<accession>A0ABR7RTD1</accession>
<reference evidence="2 3" key="1">
    <citation type="journal article" date="2013" name="Int. J. Syst. Evol. Microbiol.">
        <title>Roseomonas aerophila sp. nov., isolated from air.</title>
        <authorList>
            <person name="Kim S.J."/>
            <person name="Weon H.Y."/>
            <person name="Ahn J.H."/>
            <person name="Hong S.B."/>
            <person name="Seok S.J."/>
            <person name="Whang K.S."/>
            <person name="Kwon S.W."/>
        </authorList>
    </citation>
    <scope>NUCLEOTIDE SEQUENCE [LARGE SCALE GENOMIC DNA]</scope>
    <source>
        <strain evidence="2 3">NBRC 108923</strain>
    </source>
</reference>
<keyword evidence="3" id="KW-1185">Reference proteome</keyword>
<gene>
    <name evidence="2" type="ORF">IBL26_23970</name>
</gene>
<evidence type="ECO:0000313" key="2">
    <source>
        <dbReference type="EMBL" id="MBC9209915.1"/>
    </source>
</evidence>
<keyword evidence="1" id="KW-0812">Transmembrane</keyword>
<organism evidence="2 3">
    <name type="scientific">Teichococcus aerophilus</name>
    <dbReference type="NCBI Taxonomy" id="1224513"/>
    <lineage>
        <taxon>Bacteria</taxon>
        <taxon>Pseudomonadati</taxon>
        <taxon>Pseudomonadota</taxon>
        <taxon>Alphaproteobacteria</taxon>
        <taxon>Acetobacterales</taxon>
        <taxon>Roseomonadaceae</taxon>
        <taxon>Roseomonas</taxon>
    </lineage>
</organism>
<evidence type="ECO:0000256" key="1">
    <source>
        <dbReference type="SAM" id="Phobius"/>
    </source>
</evidence>
<dbReference type="Pfam" id="PF05437">
    <property type="entry name" value="AzlD"/>
    <property type="match status" value="1"/>
</dbReference>
<protein>
    <submittedName>
        <fullName evidence="2">AzlD domain-containing protein</fullName>
    </submittedName>
</protein>
<feature type="transmembrane region" description="Helical" evidence="1">
    <location>
        <begin position="49"/>
        <end position="73"/>
    </location>
</feature>
<comment type="caution">
    <text evidence="2">The sequence shown here is derived from an EMBL/GenBank/DDBJ whole genome shotgun (WGS) entry which is preliminary data.</text>
</comment>
<name>A0ABR7RTD1_9PROT</name>
<dbReference type="InterPro" id="IPR008407">
    <property type="entry name" value="Brnchd-chn_aa_trnsp_AzlD"/>
</dbReference>
<dbReference type="PROSITE" id="PS51257">
    <property type="entry name" value="PROKAR_LIPOPROTEIN"/>
    <property type="match status" value="1"/>
</dbReference>
<dbReference type="EMBL" id="JACTVA010000081">
    <property type="protein sequence ID" value="MBC9209915.1"/>
    <property type="molecule type" value="Genomic_DNA"/>
</dbReference>